<proteinExistence type="predicted"/>
<reference evidence="7 8" key="1">
    <citation type="submission" date="2017-09" db="EMBL/GenBank/DDBJ databases">
        <title>A multilocus sequence analysis scheme for characterization of bacteria in the genus Thioclava.</title>
        <authorList>
            <person name="Liu Y."/>
            <person name="Shao Z."/>
        </authorList>
    </citation>
    <scope>NUCLEOTIDE SEQUENCE [LARGE SCALE GENOMIC DNA]</scope>
    <source>
        <strain evidence="7 8">CAU 1312</strain>
    </source>
</reference>
<evidence type="ECO:0000256" key="4">
    <source>
        <dbReference type="ARBA" id="ARBA00023004"/>
    </source>
</evidence>
<dbReference type="RefSeq" id="WP_096429795.1">
    <property type="nucleotide sequence ID" value="NZ_NTJD01000001.1"/>
</dbReference>
<dbReference type="Gene3D" id="3.30.70.20">
    <property type="match status" value="2"/>
</dbReference>
<dbReference type="Pfam" id="PF00037">
    <property type="entry name" value="Fer4"/>
    <property type="match status" value="1"/>
</dbReference>
<dbReference type="PROSITE" id="PS51379">
    <property type="entry name" value="4FE4S_FER_2"/>
    <property type="match status" value="3"/>
</dbReference>
<protein>
    <recommendedName>
        <fullName evidence="6">4Fe-4S ferredoxin-type domain-containing protein</fullName>
    </recommendedName>
</protein>
<evidence type="ECO:0000313" key="8">
    <source>
        <dbReference type="Proteomes" id="UP000243507"/>
    </source>
</evidence>
<evidence type="ECO:0000256" key="1">
    <source>
        <dbReference type="ARBA" id="ARBA00022485"/>
    </source>
</evidence>
<gene>
    <name evidence="7" type="ORF">CLN94_00130</name>
</gene>
<feature type="domain" description="4Fe-4S ferredoxin-type" evidence="6">
    <location>
        <begin position="24"/>
        <end position="53"/>
    </location>
</feature>
<accession>A0A2A4CRA2</accession>
<organism evidence="7 8">
    <name type="scientific">Pseudothioclava arenosa</name>
    <dbReference type="NCBI Taxonomy" id="1795308"/>
    <lineage>
        <taxon>Bacteria</taxon>
        <taxon>Pseudomonadati</taxon>
        <taxon>Pseudomonadota</taxon>
        <taxon>Alphaproteobacteria</taxon>
        <taxon>Rhodobacterales</taxon>
        <taxon>Paracoccaceae</taxon>
        <taxon>Pseudothioclava</taxon>
    </lineage>
</organism>
<comment type="caution">
    <text evidence="7">The sequence shown here is derived from an EMBL/GenBank/DDBJ whole genome shotgun (WGS) entry which is preliminary data.</text>
</comment>
<dbReference type="AlphaFoldDB" id="A0A2A4CRA2"/>
<keyword evidence="2" id="KW-0479">Metal-binding</keyword>
<dbReference type="Proteomes" id="UP000243507">
    <property type="component" value="Unassembled WGS sequence"/>
</dbReference>
<dbReference type="SUPFAM" id="SSF54862">
    <property type="entry name" value="4Fe-4S ferredoxins"/>
    <property type="match status" value="1"/>
</dbReference>
<dbReference type="OrthoDB" id="9800445at2"/>
<dbReference type="CDD" id="cd10564">
    <property type="entry name" value="NapF_like"/>
    <property type="match status" value="1"/>
</dbReference>
<feature type="domain" description="4Fe-4S ferredoxin-type" evidence="6">
    <location>
        <begin position="126"/>
        <end position="155"/>
    </location>
</feature>
<dbReference type="EMBL" id="NTJD01000001">
    <property type="protein sequence ID" value="PCD77771.1"/>
    <property type="molecule type" value="Genomic_DNA"/>
</dbReference>
<evidence type="ECO:0000256" key="2">
    <source>
        <dbReference type="ARBA" id="ARBA00022723"/>
    </source>
</evidence>
<dbReference type="GO" id="GO:0046872">
    <property type="term" value="F:metal ion binding"/>
    <property type="evidence" value="ECO:0007669"/>
    <property type="project" value="UniProtKB-KW"/>
</dbReference>
<dbReference type="InterPro" id="IPR004496">
    <property type="entry name" value="NapF"/>
</dbReference>
<sequence>MSERRALLRGRFDLPRHPRPIGALAPMAFEEACTQCGDCARACPEGILMRDAEGFPVLDIREGACTFCGACTAACETGALVAGRAFPWRAAANDACLSKNAVQCRICEDHCDAQAIRFRLLPGGCSEPQFDAERCTGCGACAQPCPAGAISLHPFTPQPLMETRPC</sequence>
<dbReference type="InterPro" id="IPR017900">
    <property type="entry name" value="4Fe4S_Fe_S_CS"/>
</dbReference>
<dbReference type="InterPro" id="IPR050157">
    <property type="entry name" value="PSI_iron-sulfur_center"/>
</dbReference>
<keyword evidence="5" id="KW-0411">Iron-sulfur</keyword>
<dbReference type="GO" id="GO:0051539">
    <property type="term" value="F:4 iron, 4 sulfur cluster binding"/>
    <property type="evidence" value="ECO:0007669"/>
    <property type="project" value="UniProtKB-KW"/>
</dbReference>
<evidence type="ECO:0000313" key="7">
    <source>
        <dbReference type="EMBL" id="PCD77771.1"/>
    </source>
</evidence>
<dbReference type="Pfam" id="PF12838">
    <property type="entry name" value="Fer4_7"/>
    <property type="match status" value="1"/>
</dbReference>
<keyword evidence="4" id="KW-0408">Iron</keyword>
<dbReference type="PANTHER" id="PTHR24960:SF79">
    <property type="entry name" value="PHOTOSYSTEM I IRON-SULFUR CENTER"/>
    <property type="match status" value="1"/>
</dbReference>
<dbReference type="InterPro" id="IPR017896">
    <property type="entry name" value="4Fe4S_Fe-S-bd"/>
</dbReference>
<name>A0A2A4CRA2_9RHOB</name>
<dbReference type="PROSITE" id="PS00198">
    <property type="entry name" value="4FE4S_FER_1"/>
    <property type="match status" value="1"/>
</dbReference>
<evidence type="ECO:0000259" key="6">
    <source>
        <dbReference type="PROSITE" id="PS51379"/>
    </source>
</evidence>
<evidence type="ECO:0000256" key="5">
    <source>
        <dbReference type="ARBA" id="ARBA00023014"/>
    </source>
</evidence>
<keyword evidence="8" id="KW-1185">Reference proteome</keyword>
<feature type="domain" description="4Fe-4S ferredoxin-type" evidence="6">
    <location>
        <begin position="54"/>
        <end position="85"/>
    </location>
</feature>
<keyword evidence="1" id="KW-0004">4Fe-4S</keyword>
<dbReference type="PANTHER" id="PTHR24960">
    <property type="entry name" value="PHOTOSYSTEM I IRON-SULFUR CENTER-RELATED"/>
    <property type="match status" value="1"/>
</dbReference>
<evidence type="ECO:0000256" key="3">
    <source>
        <dbReference type="ARBA" id="ARBA00022737"/>
    </source>
</evidence>
<keyword evidence="3" id="KW-0677">Repeat</keyword>